<comment type="caution">
    <text evidence="1">The sequence shown here is derived from an EMBL/GenBank/DDBJ whole genome shotgun (WGS) entry which is preliminary data.</text>
</comment>
<proteinExistence type="predicted"/>
<organism evidence="1">
    <name type="scientific">bioreactor metagenome</name>
    <dbReference type="NCBI Taxonomy" id="1076179"/>
    <lineage>
        <taxon>unclassified sequences</taxon>
        <taxon>metagenomes</taxon>
        <taxon>ecological metagenomes</taxon>
    </lineage>
</organism>
<name>A0A645DEX6_9ZZZZ</name>
<sequence length="147" mass="16478">MLIFAGFFDSCVLQKTNGSLQTQNTGHIGGPGFELIGQIIEGCSFETYVFNHFSATLPWGHHFKPFFPAIQDAGSHGCIHFMTRKGQKIASERLNVNFQMGNRLCCINQNRNSGSMGKVNHFLYRVDNAKHIADMGNADEFRVFICQ</sequence>
<reference evidence="1" key="1">
    <citation type="submission" date="2019-08" db="EMBL/GenBank/DDBJ databases">
        <authorList>
            <person name="Kucharzyk K."/>
            <person name="Murdoch R.W."/>
            <person name="Higgins S."/>
            <person name="Loffler F."/>
        </authorList>
    </citation>
    <scope>NUCLEOTIDE SEQUENCE</scope>
</reference>
<protein>
    <submittedName>
        <fullName evidence="1">Uncharacterized protein</fullName>
    </submittedName>
</protein>
<dbReference type="AlphaFoldDB" id="A0A645DEX6"/>
<gene>
    <name evidence="1" type="ORF">SDC9_134917</name>
</gene>
<dbReference type="EMBL" id="VSSQ01035566">
    <property type="protein sequence ID" value="MPM87817.1"/>
    <property type="molecule type" value="Genomic_DNA"/>
</dbReference>
<evidence type="ECO:0000313" key="1">
    <source>
        <dbReference type="EMBL" id="MPM87817.1"/>
    </source>
</evidence>
<accession>A0A645DEX6</accession>